<keyword evidence="3" id="KW-1185">Reference proteome</keyword>
<dbReference type="EMBL" id="JAZBJP010000002">
    <property type="protein sequence ID" value="MEE4419496.1"/>
    <property type="molecule type" value="Genomic_DNA"/>
</dbReference>
<feature type="transmembrane region" description="Helical" evidence="1">
    <location>
        <begin position="30"/>
        <end position="54"/>
    </location>
</feature>
<organism evidence="2 3">
    <name type="scientific">Streptomyces bugieae</name>
    <dbReference type="NCBI Taxonomy" id="3098223"/>
    <lineage>
        <taxon>Bacteria</taxon>
        <taxon>Bacillati</taxon>
        <taxon>Actinomycetota</taxon>
        <taxon>Actinomycetes</taxon>
        <taxon>Kitasatosporales</taxon>
        <taxon>Streptomycetaceae</taxon>
        <taxon>Streptomyces</taxon>
    </lineage>
</organism>
<accession>A0ABU7NKT3</accession>
<evidence type="ECO:0000313" key="2">
    <source>
        <dbReference type="EMBL" id="MEE4419496.1"/>
    </source>
</evidence>
<protein>
    <submittedName>
        <fullName evidence="2">Uncharacterized protein</fullName>
    </submittedName>
</protein>
<comment type="caution">
    <text evidence="2">The sequence shown here is derived from an EMBL/GenBank/DDBJ whole genome shotgun (WGS) entry which is preliminary data.</text>
</comment>
<name>A0ABU7NKT3_9ACTN</name>
<gene>
    <name evidence="2" type="ORF">V2J85_09045</name>
</gene>
<proteinExistence type="predicted"/>
<dbReference type="Proteomes" id="UP001307760">
    <property type="component" value="Unassembled WGS sequence"/>
</dbReference>
<reference evidence="2 3" key="1">
    <citation type="submission" date="2023-12" db="EMBL/GenBank/DDBJ databases">
        <title>30 novel species of actinomycetes from the DSMZ collection.</title>
        <authorList>
            <person name="Nouioui I."/>
        </authorList>
    </citation>
    <scope>NUCLEOTIDE SEQUENCE [LARGE SCALE GENOMIC DNA]</scope>
    <source>
        <strain evidence="2 3">DSM 41528</strain>
    </source>
</reference>
<evidence type="ECO:0000313" key="3">
    <source>
        <dbReference type="Proteomes" id="UP001307760"/>
    </source>
</evidence>
<keyword evidence="1" id="KW-0812">Transmembrane</keyword>
<dbReference type="RefSeq" id="WP_330821151.1">
    <property type="nucleotide sequence ID" value="NZ_JAZBJP010000002.1"/>
</dbReference>
<sequence>MRGNHIRRRLRHLAQRWRAWRYRRLVIRQLIGGAAHQAGYMAVGVTVAVLWHYLRG</sequence>
<evidence type="ECO:0000256" key="1">
    <source>
        <dbReference type="SAM" id="Phobius"/>
    </source>
</evidence>
<keyword evidence="1" id="KW-0472">Membrane</keyword>
<keyword evidence="1" id="KW-1133">Transmembrane helix</keyword>